<accession>A0AAV0ZS48</accession>
<dbReference type="EMBL" id="OX451737">
    <property type="protein sequence ID" value="CAI8601109.1"/>
    <property type="molecule type" value="Genomic_DNA"/>
</dbReference>
<sequence length="95" mass="10770">MLNYRYINPTVKIFVNDKRQVVGESNSIGSRCRVVDGGVWNWDMERVVVSVDEGYRWMLTDLLNMLASSVLCQEVEDVFDWEVAAAAGFSVKSCT</sequence>
<evidence type="ECO:0000313" key="1">
    <source>
        <dbReference type="EMBL" id="CAI8601109.1"/>
    </source>
</evidence>
<proteinExistence type="predicted"/>
<organism evidence="1 2">
    <name type="scientific">Vicia faba</name>
    <name type="common">Broad bean</name>
    <name type="synonym">Faba vulgaris</name>
    <dbReference type="NCBI Taxonomy" id="3906"/>
    <lineage>
        <taxon>Eukaryota</taxon>
        <taxon>Viridiplantae</taxon>
        <taxon>Streptophyta</taxon>
        <taxon>Embryophyta</taxon>
        <taxon>Tracheophyta</taxon>
        <taxon>Spermatophyta</taxon>
        <taxon>Magnoliopsida</taxon>
        <taxon>eudicotyledons</taxon>
        <taxon>Gunneridae</taxon>
        <taxon>Pentapetalae</taxon>
        <taxon>rosids</taxon>
        <taxon>fabids</taxon>
        <taxon>Fabales</taxon>
        <taxon>Fabaceae</taxon>
        <taxon>Papilionoideae</taxon>
        <taxon>50 kb inversion clade</taxon>
        <taxon>NPAAA clade</taxon>
        <taxon>Hologalegina</taxon>
        <taxon>IRL clade</taxon>
        <taxon>Fabeae</taxon>
        <taxon>Vicia</taxon>
    </lineage>
</organism>
<name>A0AAV0ZS48_VICFA</name>
<protein>
    <submittedName>
        <fullName evidence="1">Uncharacterized protein</fullName>
    </submittedName>
</protein>
<keyword evidence="2" id="KW-1185">Reference proteome</keyword>
<reference evidence="1 2" key="1">
    <citation type="submission" date="2023-01" db="EMBL/GenBank/DDBJ databases">
        <authorList>
            <person name="Kreplak J."/>
        </authorList>
    </citation>
    <scope>NUCLEOTIDE SEQUENCE [LARGE SCALE GENOMIC DNA]</scope>
</reference>
<evidence type="ECO:0000313" key="2">
    <source>
        <dbReference type="Proteomes" id="UP001157006"/>
    </source>
</evidence>
<dbReference type="AlphaFoldDB" id="A0AAV0ZS48"/>
<gene>
    <name evidence="1" type="ORF">VFH_II256280</name>
</gene>
<dbReference type="Proteomes" id="UP001157006">
    <property type="component" value="Chromosome 2"/>
</dbReference>